<dbReference type="AlphaFoldDB" id="A0A6S6TNW2"/>
<sequence length="67" mass="8375">FLNDGTYQDKLYFIPQKEDWLIEAQYCEFWYKHLETTQKIKKYFDKSISQLVWVKEGNHYSRMFILK</sequence>
<feature type="non-terminal residue" evidence="1">
    <location>
        <position position="1"/>
    </location>
</feature>
<accession>A0A6S6TNW2</accession>
<proteinExistence type="predicted"/>
<name>A0A6S6TNW2_9BACT</name>
<reference evidence="1" key="1">
    <citation type="submission" date="2020-01" db="EMBL/GenBank/DDBJ databases">
        <authorList>
            <person name="Meier V. D."/>
            <person name="Meier V D."/>
        </authorList>
    </citation>
    <scope>NUCLEOTIDE SEQUENCE</scope>
    <source>
        <strain evidence="1">HLG_WM_MAG_03</strain>
    </source>
</reference>
<organism evidence="1">
    <name type="scientific">uncultured Sulfurovum sp</name>
    <dbReference type="NCBI Taxonomy" id="269237"/>
    <lineage>
        <taxon>Bacteria</taxon>
        <taxon>Pseudomonadati</taxon>
        <taxon>Campylobacterota</taxon>
        <taxon>Epsilonproteobacteria</taxon>
        <taxon>Campylobacterales</taxon>
        <taxon>Sulfurovaceae</taxon>
        <taxon>Sulfurovum</taxon>
        <taxon>environmental samples</taxon>
    </lineage>
</organism>
<evidence type="ECO:0000313" key="1">
    <source>
        <dbReference type="EMBL" id="CAA6816579.1"/>
    </source>
</evidence>
<gene>
    <name evidence="1" type="ORF">HELGO_WM19370</name>
</gene>
<dbReference type="EMBL" id="CACVAR010000267">
    <property type="protein sequence ID" value="CAA6816579.1"/>
    <property type="molecule type" value="Genomic_DNA"/>
</dbReference>
<protein>
    <submittedName>
        <fullName evidence="1">Uncharacterized protein</fullName>
    </submittedName>
</protein>